<accession>A0A5B8W516</accession>
<dbReference type="GO" id="GO:0000166">
    <property type="term" value="F:nucleotide binding"/>
    <property type="evidence" value="ECO:0007669"/>
    <property type="project" value="InterPro"/>
</dbReference>
<evidence type="ECO:0000313" key="3">
    <source>
        <dbReference type="Proteomes" id="UP000321362"/>
    </source>
</evidence>
<dbReference type="Gene3D" id="3.30.360.10">
    <property type="entry name" value="Dihydrodipicolinate Reductase, domain 2"/>
    <property type="match status" value="1"/>
</dbReference>
<dbReference type="KEGG" id="mgk:FSB76_19840"/>
<dbReference type="Proteomes" id="UP000321362">
    <property type="component" value="Chromosome"/>
</dbReference>
<dbReference type="PANTHER" id="PTHR43377">
    <property type="entry name" value="BILIVERDIN REDUCTASE A"/>
    <property type="match status" value="1"/>
</dbReference>
<keyword evidence="3" id="KW-1185">Reference proteome</keyword>
<proteinExistence type="predicted"/>
<reference evidence="2 3" key="1">
    <citation type="journal article" date="2013" name="J. Microbiol.">
        <title>Mucilaginibacter ginsenosidivorax sp. nov., with ginsenoside converting activity isolated from sediment.</title>
        <authorList>
            <person name="Kim J.K."/>
            <person name="Choi T.E."/>
            <person name="Liu Q.M."/>
            <person name="Park H.Y."/>
            <person name="Yi T.H."/>
            <person name="Yoon M.H."/>
            <person name="Kim S.C."/>
            <person name="Im W.T."/>
        </authorList>
    </citation>
    <scope>NUCLEOTIDE SEQUENCE [LARGE SCALE GENOMIC DNA]</scope>
    <source>
        <strain evidence="2 3">KHI28</strain>
    </source>
</reference>
<gene>
    <name evidence="2" type="ORF">FSB76_19840</name>
</gene>
<dbReference type="AlphaFoldDB" id="A0A5B8W516"/>
<protein>
    <submittedName>
        <fullName evidence="2">Gfo/Idh/MocA family oxidoreductase</fullName>
    </submittedName>
</protein>
<dbReference type="Pfam" id="PF01408">
    <property type="entry name" value="GFO_IDH_MocA"/>
    <property type="match status" value="1"/>
</dbReference>
<dbReference type="InterPro" id="IPR051450">
    <property type="entry name" value="Gfo/Idh/MocA_Oxidoreductases"/>
</dbReference>
<evidence type="ECO:0000259" key="1">
    <source>
        <dbReference type="Pfam" id="PF01408"/>
    </source>
</evidence>
<evidence type="ECO:0000313" key="2">
    <source>
        <dbReference type="EMBL" id="QEC78075.1"/>
    </source>
</evidence>
<dbReference type="InterPro" id="IPR036291">
    <property type="entry name" value="NAD(P)-bd_dom_sf"/>
</dbReference>
<name>A0A5B8W516_9SPHI</name>
<feature type="domain" description="Gfo/Idh/MocA-like oxidoreductase N-terminal" evidence="1">
    <location>
        <begin position="3"/>
        <end position="121"/>
    </location>
</feature>
<organism evidence="2 3">
    <name type="scientific">Mucilaginibacter ginsenosidivorax</name>
    <dbReference type="NCBI Taxonomy" id="862126"/>
    <lineage>
        <taxon>Bacteria</taxon>
        <taxon>Pseudomonadati</taxon>
        <taxon>Bacteroidota</taxon>
        <taxon>Sphingobacteriia</taxon>
        <taxon>Sphingobacteriales</taxon>
        <taxon>Sphingobacteriaceae</taxon>
        <taxon>Mucilaginibacter</taxon>
    </lineage>
</organism>
<dbReference type="EMBL" id="CP042437">
    <property type="protein sequence ID" value="QEC78075.1"/>
    <property type="molecule type" value="Genomic_DNA"/>
</dbReference>
<dbReference type="PANTHER" id="PTHR43377:SF1">
    <property type="entry name" value="BILIVERDIN REDUCTASE A"/>
    <property type="match status" value="1"/>
</dbReference>
<dbReference type="InterPro" id="IPR000683">
    <property type="entry name" value="Gfo/Idh/MocA-like_OxRdtase_N"/>
</dbReference>
<dbReference type="OrthoDB" id="9793050at2"/>
<dbReference type="RefSeq" id="WP_147056367.1">
    <property type="nucleotide sequence ID" value="NZ_CP042437.1"/>
</dbReference>
<dbReference type="SUPFAM" id="SSF51735">
    <property type="entry name" value="NAD(P)-binding Rossmann-fold domains"/>
    <property type="match status" value="1"/>
</dbReference>
<sequence length="322" mass="37174">MQRIVFIGCGQIAHFHADVLTSLGCKIVGVAAKEDNDRLLAFKIKYQINKSFMSWNDMVAECDFDAIWVVASWPAIDEMILDLIKTGKNIFVEKPVALSSEKIKKAIELQKEYGTKIQIGYNRRFYKFIPYLRERIIKGKIRSVIVEVPETTGGKSDFLLKNLWLQNSSHVVDLVYHLVGKFDLVFADSQSKVTHEKDTFYSLFQAKGDSYRFQVNIISVWNSPSNFSIKIYMEDELIELKPLEVLKIYQGFEIRDPTPELPIRQYLPKVKESQHWGSSEDKFKPGFYDQARYFLGMIPESGYSPSLLEDALYVTETIESFL</sequence>
<dbReference type="Gene3D" id="3.40.50.720">
    <property type="entry name" value="NAD(P)-binding Rossmann-like Domain"/>
    <property type="match status" value="1"/>
</dbReference>